<proteinExistence type="predicted"/>
<dbReference type="STRING" id="1380566.A0A179F2U9"/>
<protein>
    <submittedName>
        <fullName evidence="1">Kinesin light chain</fullName>
    </submittedName>
</protein>
<dbReference type="Pfam" id="PF13424">
    <property type="entry name" value="TPR_12"/>
    <property type="match status" value="3"/>
</dbReference>
<accession>A0A179F2U9</accession>
<dbReference type="SUPFAM" id="SSF53167">
    <property type="entry name" value="Purine and uridine phosphorylases"/>
    <property type="match status" value="1"/>
</dbReference>
<evidence type="ECO:0000313" key="2">
    <source>
        <dbReference type="Proteomes" id="UP000078397"/>
    </source>
</evidence>
<keyword evidence="2" id="KW-1185">Reference proteome</keyword>
<reference evidence="1 2" key="1">
    <citation type="journal article" date="2016" name="PLoS Pathog.">
        <title>Biosynthesis of antibiotic leucinostatins in bio-control fungus Purpureocillium lilacinum and their inhibition on phytophthora revealed by genome mining.</title>
        <authorList>
            <person name="Wang G."/>
            <person name="Liu Z."/>
            <person name="Lin R."/>
            <person name="Li E."/>
            <person name="Mao Z."/>
            <person name="Ling J."/>
            <person name="Yang Y."/>
            <person name="Yin W.B."/>
            <person name="Xie B."/>
        </authorList>
    </citation>
    <scope>NUCLEOTIDE SEQUENCE [LARGE SCALE GENOMIC DNA]</scope>
    <source>
        <strain evidence="1">170</strain>
    </source>
</reference>
<dbReference type="InterPro" id="IPR019734">
    <property type="entry name" value="TPR_rpt"/>
</dbReference>
<dbReference type="NCBIfam" id="NF040586">
    <property type="entry name" value="FxSxx_TPR"/>
    <property type="match status" value="1"/>
</dbReference>
<dbReference type="InterPro" id="IPR011990">
    <property type="entry name" value="TPR-like_helical_dom_sf"/>
</dbReference>
<dbReference type="KEGG" id="pchm:VFPPC_10540"/>
<evidence type="ECO:0000313" key="1">
    <source>
        <dbReference type="EMBL" id="OAQ59483.1"/>
    </source>
</evidence>
<dbReference type="PANTHER" id="PTHR46082">
    <property type="entry name" value="ATP/GTP-BINDING PROTEIN-RELATED"/>
    <property type="match status" value="1"/>
</dbReference>
<dbReference type="Gene3D" id="1.25.40.10">
    <property type="entry name" value="Tetratricopeptide repeat domain"/>
    <property type="match status" value="2"/>
</dbReference>
<dbReference type="Proteomes" id="UP000078397">
    <property type="component" value="Unassembled WGS sequence"/>
</dbReference>
<dbReference type="RefSeq" id="XP_018137507.1">
    <property type="nucleotide sequence ID" value="XM_018288890.1"/>
</dbReference>
<gene>
    <name evidence="1" type="ORF">VFPPC_10540</name>
</gene>
<comment type="caution">
    <text evidence="1">The sequence shown here is derived from an EMBL/GenBank/DDBJ whole genome shotgun (WGS) entry which is preliminary data.</text>
</comment>
<dbReference type="SUPFAM" id="SSF52540">
    <property type="entry name" value="P-loop containing nucleoside triphosphate hydrolases"/>
    <property type="match status" value="1"/>
</dbReference>
<dbReference type="EMBL" id="LSBJ02000011">
    <property type="protein sequence ID" value="OAQ59483.1"/>
    <property type="molecule type" value="Genomic_DNA"/>
</dbReference>
<dbReference type="GO" id="GO:0003824">
    <property type="term" value="F:catalytic activity"/>
    <property type="evidence" value="ECO:0007669"/>
    <property type="project" value="InterPro"/>
</dbReference>
<dbReference type="SMART" id="SM00028">
    <property type="entry name" value="TPR"/>
    <property type="match status" value="7"/>
</dbReference>
<dbReference type="GO" id="GO:0009116">
    <property type="term" value="P:nucleoside metabolic process"/>
    <property type="evidence" value="ECO:0007669"/>
    <property type="project" value="InterPro"/>
</dbReference>
<dbReference type="Pfam" id="PF13374">
    <property type="entry name" value="TPR_10"/>
    <property type="match status" value="1"/>
</dbReference>
<dbReference type="SUPFAM" id="SSF48452">
    <property type="entry name" value="TPR-like"/>
    <property type="match status" value="3"/>
</dbReference>
<dbReference type="Gene3D" id="3.40.50.300">
    <property type="entry name" value="P-loop containing nucleotide triphosphate hydrolases"/>
    <property type="match status" value="1"/>
</dbReference>
<dbReference type="Gene3D" id="3.40.50.1580">
    <property type="entry name" value="Nucleoside phosphorylase domain"/>
    <property type="match status" value="1"/>
</dbReference>
<sequence>METQLKEDSSDNLKDHTGTARLHDRYGNEFKQLSCNDYHIAWVCPVADIELLPARLMLDEEYPTPPYNTYYDENTYICGTINGHAVVVAACPQGETGNVNAGRLTGSMFKTFPNIRMAVLVGIGGGIPRPHVSGNPLDDIHLGDVVVGWPGDGKPACIYHDRGKSKINGQFEVVGTMQNPDWRLTNALSILVSDHKLRRTRFHDQLARLRDFDEFTQPGFDQDRLFKAAYCHVGKYGSNCAACDQNELVQRPQRTTNDKNKFVFHLGRIATGNAVVQNGEERDRISAKCDGALCVEMEAAGVDVNRRCLVIRGISDYADSHKNDVWRSHAAGNAAVFTRELLSRIQPGTVETMEIEVALSTDSQRLAIYGLGGCGKSALALESVYRAREQLPARAIFWVPVVSRETFEQAYREIGTLLRIPGIADGKVDVKRLVREKLSDERFGGWLMIVDNADDVTILFDSREVNTAADPLIDYLPHSRKGSIVFTTRTRAAAIDLAGNNVIELGELSEVEAKELLRTRLLPKHQHQLEDEKVVDLFLKMLAFLALAIVQAAAFINKANSTLSDYTSIYRDREKDAIDLLSKEFHDQGRHQNTKNPVATTWYISFGHIQSQNALAAEYLYFMACTTGENIPASLLLPGGSELEAVEAIGMLDAYAFVTERREKQAGGEQQYQERTFDMHRLVRLATRNWLREHSLWNMRAEKVLARLVNVVPYGNHIKREIWTAYLPHAIHVAGLPEIYNANARMLLLSRVEYCERALGHYKAAEHTLRQLLPQLVEVLGKEHPNTLTSMDHLAQALSNQGKYVEAEKIHRETLVLSVKVWGKEHPDTLVSMNNLALALGNQGKYVEAEKMHRETLVLSVKVLGKEHPDTLTLMNNLAQALSNQGKYVEAEKMYRETLALRVTVSGKEHPATLTIMNNLAQALSDQGKYMEAEKMYREMLVLRVKVSGKEHLDTLRCMNNLALALGNQGKHVEAEKMHRETLVLIVKVSGKEHLATLAIMNNLAQALSDQGKYVEAEKMHRETLALRVTVLGKEHPDTLVSMNNLAQALSRQGKYVEAEKMHRERVALRVKVLGKEHRV</sequence>
<dbReference type="InterPro" id="IPR027417">
    <property type="entry name" value="P-loop_NTPase"/>
</dbReference>
<dbReference type="InterPro" id="IPR053137">
    <property type="entry name" value="NLR-like"/>
</dbReference>
<dbReference type="InterPro" id="IPR035994">
    <property type="entry name" value="Nucleoside_phosphorylase_sf"/>
</dbReference>
<name>A0A179F2U9_METCM</name>
<dbReference type="PANTHER" id="PTHR46082:SF6">
    <property type="entry name" value="AAA+ ATPASE DOMAIN-CONTAINING PROTEIN-RELATED"/>
    <property type="match status" value="1"/>
</dbReference>
<dbReference type="GeneID" id="28852884"/>
<organism evidence="1 2">
    <name type="scientific">Pochonia chlamydosporia 170</name>
    <dbReference type="NCBI Taxonomy" id="1380566"/>
    <lineage>
        <taxon>Eukaryota</taxon>
        <taxon>Fungi</taxon>
        <taxon>Dikarya</taxon>
        <taxon>Ascomycota</taxon>
        <taxon>Pezizomycotina</taxon>
        <taxon>Sordariomycetes</taxon>
        <taxon>Hypocreomycetidae</taxon>
        <taxon>Hypocreales</taxon>
        <taxon>Clavicipitaceae</taxon>
        <taxon>Pochonia</taxon>
    </lineage>
</organism>
<dbReference type="AlphaFoldDB" id="A0A179F2U9"/>
<dbReference type="OrthoDB" id="626167at2759"/>